<dbReference type="EMBL" id="SJSM01000002">
    <property type="protein sequence ID" value="TCC98803.1"/>
    <property type="molecule type" value="Genomic_DNA"/>
</dbReference>
<name>A0A4R0NHN0_9SPHI</name>
<evidence type="ECO:0000313" key="2">
    <source>
        <dbReference type="Proteomes" id="UP000291117"/>
    </source>
</evidence>
<protein>
    <submittedName>
        <fullName evidence="1">Uncharacterized protein</fullName>
    </submittedName>
</protein>
<accession>A0A4R0NHN0</accession>
<evidence type="ECO:0000313" key="1">
    <source>
        <dbReference type="EMBL" id="TCC98803.1"/>
    </source>
</evidence>
<organism evidence="1 2">
    <name type="scientific">Pedobacter hiemivivus</name>
    <dbReference type="NCBI Taxonomy" id="2530454"/>
    <lineage>
        <taxon>Bacteria</taxon>
        <taxon>Pseudomonadati</taxon>
        <taxon>Bacteroidota</taxon>
        <taxon>Sphingobacteriia</taxon>
        <taxon>Sphingobacteriales</taxon>
        <taxon>Sphingobacteriaceae</taxon>
        <taxon>Pedobacter</taxon>
    </lineage>
</organism>
<comment type="caution">
    <text evidence="1">The sequence shown here is derived from an EMBL/GenBank/DDBJ whole genome shotgun (WGS) entry which is preliminary data.</text>
</comment>
<dbReference type="OrthoDB" id="799968at2"/>
<proteinExistence type="predicted"/>
<dbReference type="Proteomes" id="UP000291117">
    <property type="component" value="Unassembled WGS sequence"/>
</dbReference>
<dbReference type="RefSeq" id="WP_131607783.1">
    <property type="nucleotide sequence ID" value="NZ_SJSM01000002.1"/>
</dbReference>
<reference evidence="1 2" key="1">
    <citation type="submission" date="2019-02" db="EMBL/GenBank/DDBJ databases">
        <title>Pedobacter sp. RP-3-8 sp. nov., isolated from Arctic soil.</title>
        <authorList>
            <person name="Dahal R.H."/>
        </authorList>
    </citation>
    <scope>NUCLEOTIDE SEQUENCE [LARGE SCALE GENOMIC DNA]</scope>
    <source>
        <strain evidence="1 2">RP-3-8</strain>
    </source>
</reference>
<dbReference type="AlphaFoldDB" id="A0A4R0NHN0"/>
<keyword evidence="2" id="KW-1185">Reference proteome</keyword>
<sequence length="194" mass="21529">MNNFGISHNDTVRILSKDGSAPSRNIKAKVTPETVVTYETDIVVKEGDQVERQLSNGNTELYDIFGVHYTEQGRIKPPTYELKVAKTTAIPRPVAGNIVYILNGNNARVYNNSSDNSSNVVNVSPTDLFKELKNVISTKVPDNYILLVLAEAMEKESGTDKYLKSYVKFIEESATHLTELHPFIPGLSSLIKVI</sequence>
<gene>
    <name evidence="1" type="ORF">EZ444_05880</name>
</gene>